<keyword evidence="4" id="KW-0812">Transmembrane</keyword>
<dbReference type="PANTHER" id="PTHR48073:SF2">
    <property type="entry name" value="O-SUCCINYLBENZOATE SYNTHASE"/>
    <property type="match status" value="1"/>
</dbReference>
<keyword evidence="4" id="KW-0472">Membrane</keyword>
<accession>A0ABQ8QY26</accession>
<feature type="compositionally biased region" description="Acidic residues" evidence="3">
    <location>
        <begin position="769"/>
        <end position="778"/>
    </location>
</feature>
<comment type="cofactor">
    <cofactor evidence="1">
        <name>Mg(2+)</name>
        <dbReference type="ChEBI" id="CHEBI:18420"/>
    </cofactor>
</comment>
<dbReference type="InterPro" id="IPR036849">
    <property type="entry name" value="Enolase-like_C_sf"/>
</dbReference>
<gene>
    <name evidence="6" type="ORF">NW768_011165</name>
</gene>
<dbReference type="EMBL" id="JAOQBH010000027">
    <property type="protein sequence ID" value="KAJ4115313.1"/>
    <property type="molecule type" value="Genomic_DNA"/>
</dbReference>
<dbReference type="SUPFAM" id="SSF54826">
    <property type="entry name" value="Enolase N-terminal domain-like"/>
    <property type="match status" value="1"/>
</dbReference>
<evidence type="ECO:0000256" key="4">
    <source>
        <dbReference type="SAM" id="Phobius"/>
    </source>
</evidence>
<evidence type="ECO:0000313" key="7">
    <source>
        <dbReference type="Proteomes" id="UP001152024"/>
    </source>
</evidence>
<evidence type="ECO:0000313" key="6">
    <source>
        <dbReference type="EMBL" id="KAJ4115313.1"/>
    </source>
</evidence>
<evidence type="ECO:0000256" key="2">
    <source>
        <dbReference type="ARBA" id="ARBA00022723"/>
    </source>
</evidence>
<dbReference type="PROSITE" id="PS00909">
    <property type="entry name" value="MR_MLE_2"/>
    <property type="match status" value="1"/>
</dbReference>
<dbReference type="InterPro" id="IPR018110">
    <property type="entry name" value="Mandel_Rmase/mucon_lact_enz_CS"/>
</dbReference>
<sequence>MQIKDVTVFTYSANYRYGTYSVSHGRLAKGHKSIVVRICSDDGFGGWAETASLGSDYLASSYNGELAAIHEFIPRDMGLDPRSPAAICNDILGKSLGLPTAVLFGGRLTKSPRVFCVIGIRDPDAEVKQAQDELAKGAVTMQLKAGDDPVADSKRVKGVGATLPDHVIIRVDANGGWTMDQALTFTRAIGQDIPVGLEQPCRTLSDCAELGRRTGLPIMLDERIITVADLFAAHAAGGITGVNIKPPRVGGLTKACTIRDVAAAIDMVIDCDDTWGGALATVQNVLLATTTPDHRLRTVDLMSEWIEPSIADIPRMGADGRVTASSRPGNGYERIHTDLLGKTLFQIKFISEDDFNISRALDDLMDQVQDEIYNLRTEVANYTKEYVDQVTDDLDDGFDMDDFDLPTMDFDLNIDLPQIPEFRLESQFDELEVYMLVDTVLSSGATYTLNLYTSTTPAGFAVRHNLEVGVIFTIDLILSAEGEIDISTGFHLKLDDGVKIELAVFSKEISNMAINGGQFEFLPVTVESAGVVLKAALRVGIQAGFEISSSDVSIAGKDIFRISAGIEMGVYANIAELITNVTLSMDEDDQCGLRAEEAYRLAVGAAAGASIAIEDITWGPAVETEVPIFYTTLAQACVMPRSSGTIPAPKATLTSAALEMRGKDEDEAEMETITISEEATFIAVACESEGLVNCPASLQTTSRYTTTRTHVTIVPTDSEASFPESVRFTSVRPIPFGDSAKKLFTTSGIPRSYVPQPPTHSATASTTDDAYDGNEDNSSDAKSGRLSDSVIIGLSIGLGVPFLFSVIAFLL</sequence>
<dbReference type="Gene3D" id="3.30.390.10">
    <property type="entry name" value="Enolase-like, N-terminal domain"/>
    <property type="match status" value="1"/>
</dbReference>
<keyword evidence="2" id="KW-0479">Metal-binding</keyword>
<protein>
    <recommendedName>
        <fullName evidence="5">Mandelate racemase/muconate lactonizing enzyme C-terminal domain-containing protein</fullName>
    </recommendedName>
</protein>
<dbReference type="SUPFAM" id="SSF51604">
    <property type="entry name" value="Enolase C-terminal domain-like"/>
    <property type="match status" value="1"/>
</dbReference>
<evidence type="ECO:0000259" key="5">
    <source>
        <dbReference type="SMART" id="SM00922"/>
    </source>
</evidence>
<dbReference type="Pfam" id="PF13378">
    <property type="entry name" value="MR_MLE_C"/>
    <property type="match status" value="1"/>
</dbReference>
<evidence type="ECO:0000256" key="3">
    <source>
        <dbReference type="SAM" id="MobiDB-lite"/>
    </source>
</evidence>
<organism evidence="6 7">
    <name type="scientific">Fusarium equiseti</name>
    <name type="common">Fusarium scirpi</name>
    <dbReference type="NCBI Taxonomy" id="61235"/>
    <lineage>
        <taxon>Eukaryota</taxon>
        <taxon>Fungi</taxon>
        <taxon>Dikarya</taxon>
        <taxon>Ascomycota</taxon>
        <taxon>Pezizomycotina</taxon>
        <taxon>Sordariomycetes</taxon>
        <taxon>Hypocreomycetidae</taxon>
        <taxon>Hypocreales</taxon>
        <taxon>Nectriaceae</taxon>
        <taxon>Fusarium</taxon>
        <taxon>Fusarium incarnatum-equiseti species complex</taxon>
    </lineage>
</organism>
<keyword evidence="4" id="KW-1133">Transmembrane helix</keyword>
<evidence type="ECO:0000256" key="1">
    <source>
        <dbReference type="ARBA" id="ARBA00001946"/>
    </source>
</evidence>
<dbReference type="InterPro" id="IPR013342">
    <property type="entry name" value="Mandelate_racemase_C"/>
</dbReference>
<feature type="domain" description="Mandelate racemase/muconate lactonizing enzyme C-terminal" evidence="5">
    <location>
        <begin position="123"/>
        <end position="217"/>
    </location>
</feature>
<dbReference type="InterPro" id="IPR029017">
    <property type="entry name" value="Enolase-like_N"/>
</dbReference>
<dbReference type="SFLD" id="SFLDG00180">
    <property type="entry name" value="muconate_cycloisomerase"/>
    <property type="match status" value="1"/>
</dbReference>
<dbReference type="PANTHER" id="PTHR48073">
    <property type="entry name" value="O-SUCCINYLBENZOATE SYNTHASE-RELATED"/>
    <property type="match status" value="1"/>
</dbReference>
<proteinExistence type="predicted"/>
<name>A0ABQ8QY26_FUSEQ</name>
<dbReference type="SMART" id="SM00922">
    <property type="entry name" value="MR_MLE"/>
    <property type="match status" value="1"/>
</dbReference>
<keyword evidence="7" id="KW-1185">Reference proteome</keyword>
<dbReference type="SFLD" id="SFLDS00001">
    <property type="entry name" value="Enolase"/>
    <property type="match status" value="1"/>
</dbReference>
<comment type="caution">
    <text evidence="6">The sequence shown here is derived from an EMBL/GenBank/DDBJ whole genome shotgun (WGS) entry which is preliminary data.</text>
</comment>
<feature type="region of interest" description="Disordered" evidence="3">
    <location>
        <begin position="748"/>
        <end position="784"/>
    </location>
</feature>
<reference evidence="6" key="1">
    <citation type="submission" date="2022-09" db="EMBL/GenBank/DDBJ databases">
        <title>Fusarium specimens isolated from Avocado Roots.</title>
        <authorList>
            <person name="Stajich J."/>
            <person name="Roper C."/>
            <person name="Heimlech-Rivalta G."/>
        </authorList>
    </citation>
    <scope>NUCLEOTIDE SEQUENCE</scope>
    <source>
        <strain evidence="6">CF00095</strain>
    </source>
</reference>
<dbReference type="Gene3D" id="3.20.20.120">
    <property type="entry name" value="Enolase-like C-terminal domain"/>
    <property type="match status" value="1"/>
</dbReference>
<dbReference type="Proteomes" id="UP001152024">
    <property type="component" value="Unassembled WGS sequence"/>
</dbReference>
<feature type="transmembrane region" description="Helical" evidence="4">
    <location>
        <begin position="790"/>
        <end position="810"/>
    </location>
</feature>
<dbReference type="InterPro" id="IPR029065">
    <property type="entry name" value="Enolase_C-like"/>
</dbReference>